<dbReference type="AlphaFoldDB" id="F2RPR1"/>
<feature type="compositionally biased region" description="Low complexity" evidence="1">
    <location>
        <begin position="52"/>
        <end position="65"/>
    </location>
</feature>
<accession>F2RPR1</accession>
<feature type="compositionally biased region" description="Basic residues" evidence="1">
    <location>
        <begin position="90"/>
        <end position="100"/>
    </location>
</feature>
<sequence>MPTFTDTATTTCGGRLAAFRADDETPRPLQRDTYRGYPVHFQRLARPEQPFVSPSPSSVGSLAAGWGDPSGSGAAEGDTSKAPAVPGRSKANKRAYHRQFKAQQKPWTLVRAVGCTARQSQEARVQSLSVSVRPGAPRRTAGSLDISV</sequence>
<dbReference type="HOGENOM" id="CLU_1760118_0_0_1"/>
<feature type="compositionally biased region" description="Basic and acidic residues" evidence="1">
    <location>
        <begin position="20"/>
        <end position="34"/>
    </location>
</feature>
<dbReference type="EMBL" id="GG698479">
    <property type="protein sequence ID" value="EGD93296.1"/>
    <property type="molecule type" value="Genomic_DNA"/>
</dbReference>
<protein>
    <submittedName>
        <fullName evidence="2">Uncharacterized protein</fullName>
    </submittedName>
</protein>
<organism evidence="2 3">
    <name type="scientific">Trichophyton tonsurans (strain CBS 112818)</name>
    <name type="common">Scalp ringworm fungus</name>
    <dbReference type="NCBI Taxonomy" id="647933"/>
    <lineage>
        <taxon>Eukaryota</taxon>
        <taxon>Fungi</taxon>
        <taxon>Dikarya</taxon>
        <taxon>Ascomycota</taxon>
        <taxon>Pezizomycotina</taxon>
        <taxon>Eurotiomycetes</taxon>
        <taxon>Eurotiomycetidae</taxon>
        <taxon>Onygenales</taxon>
        <taxon>Arthrodermataceae</taxon>
        <taxon>Trichophyton</taxon>
    </lineage>
</organism>
<feature type="region of interest" description="Disordered" evidence="1">
    <location>
        <begin position="17"/>
        <end position="100"/>
    </location>
</feature>
<evidence type="ECO:0000313" key="2">
    <source>
        <dbReference type="EMBL" id="EGD93296.1"/>
    </source>
</evidence>
<dbReference type="Proteomes" id="UP000009172">
    <property type="component" value="Unassembled WGS sequence"/>
</dbReference>
<feature type="compositionally biased region" description="Polar residues" evidence="1">
    <location>
        <begin position="118"/>
        <end position="130"/>
    </location>
</feature>
<feature type="region of interest" description="Disordered" evidence="1">
    <location>
        <begin position="118"/>
        <end position="148"/>
    </location>
</feature>
<proteinExistence type="predicted"/>
<reference evidence="3" key="1">
    <citation type="journal article" date="2012" name="MBio">
        <title>Comparative genome analysis of Trichophyton rubrum and related dermatophytes reveals candidate genes involved in infection.</title>
        <authorList>
            <person name="Martinez D.A."/>
            <person name="Oliver B.G."/>
            <person name="Graeser Y."/>
            <person name="Goldberg J.M."/>
            <person name="Li W."/>
            <person name="Martinez-Rossi N.M."/>
            <person name="Monod M."/>
            <person name="Shelest E."/>
            <person name="Barton R.C."/>
            <person name="Birch E."/>
            <person name="Brakhage A.A."/>
            <person name="Chen Z."/>
            <person name="Gurr S.J."/>
            <person name="Heiman D."/>
            <person name="Heitman J."/>
            <person name="Kosti I."/>
            <person name="Rossi A."/>
            <person name="Saif S."/>
            <person name="Samalova M."/>
            <person name="Saunders C.W."/>
            <person name="Shea T."/>
            <person name="Summerbell R.C."/>
            <person name="Xu J."/>
            <person name="Young S."/>
            <person name="Zeng Q."/>
            <person name="Birren B.W."/>
            <person name="Cuomo C.A."/>
            <person name="White T.C."/>
        </authorList>
    </citation>
    <scope>NUCLEOTIDE SEQUENCE [LARGE SCALE GENOMIC DNA]</scope>
    <source>
        <strain evidence="3">CBS 112818</strain>
    </source>
</reference>
<name>F2RPR1_TRIT1</name>
<keyword evidence="3" id="KW-1185">Reference proteome</keyword>
<evidence type="ECO:0000256" key="1">
    <source>
        <dbReference type="SAM" id="MobiDB-lite"/>
    </source>
</evidence>
<evidence type="ECO:0000313" key="3">
    <source>
        <dbReference type="Proteomes" id="UP000009172"/>
    </source>
</evidence>
<gene>
    <name evidence="2" type="ORF">TESG_00843</name>
</gene>